<reference evidence="2" key="2">
    <citation type="submission" date="2020-09" db="EMBL/GenBank/DDBJ databases">
        <authorList>
            <person name="Sun Q."/>
            <person name="Ohkuma M."/>
        </authorList>
    </citation>
    <scope>NUCLEOTIDE SEQUENCE</scope>
    <source>
        <strain evidence="2">JCM 4490</strain>
    </source>
</reference>
<keyword evidence="3" id="KW-1185">Reference proteome</keyword>
<protein>
    <submittedName>
        <fullName evidence="2">Uncharacterized protein</fullName>
    </submittedName>
</protein>
<accession>A0A918MS94</accession>
<gene>
    <name evidence="2" type="ORF">GCM10010503_35480</name>
</gene>
<feature type="compositionally biased region" description="Low complexity" evidence="1">
    <location>
        <begin position="43"/>
        <end position="54"/>
    </location>
</feature>
<evidence type="ECO:0000256" key="1">
    <source>
        <dbReference type="SAM" id="MobiDB-lite"/>
    </source>
</evidence>
<name>A0A918MS94_9ACTN</name>
<proteinExistence type="predicted"/>
<dbReference type="AlphaFoldDB" id="A0A918MS94"/>
<dbReference type="Proteomes" id="UP000620224">
    <property type="component" value="Unassembled WGS sequence"/>
</dbReference>
<dbReference type="EMBL" id="BMUE01000007">
    <property type="protein sequence ID" value="GGW55343.1"/>
    <property type="molecule type" value="Genomic_DNA"/>
</dbReference>
<comment type="caution">
    <text evidence="2">The sequence shown here is derived from an EMBL/GenBank/DDBJ whole genome shotgun (WGS) entry which is preliminary data.</text>
</comment>
<reference evidence="2" key="1">
    <citation type="journal article" date="2014" name="Int. J. Syst. Evol. Microbiol.">
        <title>Complete genome sequence of Corynebacterium casei LMG S-19264T (=DSM 44701T), isolated from a smear-ripened cheese.</title>
        <authorList>
            <consortium name="US DOE Joint Genome Institute (JGI-PGF)"/>
            <person name="Walter F."/>
            <person name="Albersmeier A."/>
            <person name="Kalinowski J."/>
            <person name="Ruckert C."/>
        </authorList>
    </citation>
    <scope>NUCLEOTIDE SEQUENCE</scope>
    <source>
        <strain evidence="2">JCM 4490</strain>
    </source>
</reference>
<feature type="region of interest" description="Disordered" evidence="1">
    <location>
        <begin position="35"/>
        <end position="67"/>
    </location>
</feature>
<evidence type="ECO:0000313" key="3">
    <source>
        <dbReference type="Proteomes" id="UP000620224"/>
    </source>
</evidence>
<organism evidence="2 3">
    <name type="scientific">Streptomyces lucensis JCM 4490</name>
    <dbReference type="NCBI Taxonomy" id="1306176"/>
    <lineage>
        <taxon>Bacteria</taxon>
        <taxon>Bacillati</taxon>
        <taxon>Actinomycetota</taxon>
        <taxon>Actinomycetes</taxon>
        <taxon>Kitasatosporales</taxon>
        <taxon>Streptomycetaceae</taxon>
        <taxon>Streptomyces</taxon>
    </lineage>
</organism>
<sequence length="67" mass="7113">MFQDTPIYTRLVAERGDVPARVRGEAERIHHDLARVMPPPAPHSASGPSAAPAAQWLPAPGLPAGRP</sequence>
<evidence type="ECO:0000313" key="2">
    <source>
        <dbReference type="EMBL" id="GGW55343.1"/>
    </source>
</evidence>